<protein>
    <submittedName>
        <fullName evidence="1">Uncharacterized protein</fullName>
    </submittedName>
</protein>
<gene>
    <name evidence="1" type="ORF">PLOB_00008434</name>
</gene>
<comment type="caution">
    <text evidence="1">The sequence shown here is derived from an EMBL/GenBank/DDBJ whole genome shotgun (WGS) entry which is preliminary data.</text>
</comment>
<dbReference type="Proteomes" id="UP001159405">
    <property type="component" value="Unassembled WGS sequence"/>
</dbReference>
<evidence type="ECO:0000313" key="1">
    <source>
        <dbReference type="EMBL" id="CAH3046207.1"/>
    </source>
</evidence>
<proteinExistence type="predicted"/>
<organism evidence="1 2">
    <name type="scientific">Porites lobata</name>
    <dbReference type="NCBI Taxonomy" id="104759"/>
    <lineage>
        <taxon>Eukaryota</taxon>
        <taxon>Metazoa</taxon>
        <taxon>Cnidaria</taxon>
        <taxon>Anthozoa</taxon>
        <taxon>Hexacorallia</taxon>
        <taxon>Scleractinia</taxon>
        <taxon>Fungiina</taxon>
        <taxon>Poritidae</taxon>
        <taxon>Porites</taxon>
    </lineage>
</organism>
<reference evidence="1 2" key="1">
    <citation type="submission" date="2022-05" db="EMBL/GenBank/DDBJ databases">
        <authorList>
            <consortium name="Genoscope - CEA"/>
            <person name="William W."/>
        </authorList>
    </citation>
    <scope>NUCLEOTIDE SEQUENCE [LARGE SCALE GENOMIC DNA]</scope>
</reference>
<dbReference type="EMBL" id="CALNXK010000014">
    <property type="protein sequence ID" value="CAH3046207.1"/>
    <property type="molecule type" value="Genomic_DNA"/>
</dbReference>
<evidence type="ECO:0000313" key="2">
    <source>
        <dbReference type="Proteomes" id="UP001159405"/>
    </source>
</evidence>
<name>A0ABN8ND27_9CNID</name>
<keyword evidence="2" id="KW-1185">Reference proteome</keyword>
<accession>A0ABN8ND27</accession>
<sequence>MRNNADTVFKAWYASAIDLGSDLGTKPSISRTASRQRHRENTPHDSRKNITVGPCLFLSLTISRKRCHQACICLVSLKLHTFKIKLLLIKTAVQLLGLVPSIIVTRENTNIEEMSEMYQSDLPSPWTLDIEYDRWSRKWKSKLTKPDSLQQ</sequence>